<dbReference type="InterPro" id="IPR046462">
    <property type="entry name" value="TerL_nuclease"/>
</dbReference>
<dbReference type="PANTHER" id="PTHR41287">
    <property type="match status" value="1"/>
</dbReference>
<organism evidence="3 4">
    <name type="scientific">Paraburkholderia panacisoli</name>
    <dbReference type="NCBI Taxonomy" id="2603818"/>
    <lineage>
        <taxon>Bacteria</taxon>
        <taxon>Pseudomonadati</taxon>
        <taxon>Pseudomonadota</taxon>
        <taxon>Betaproteobacteria</taxon>
        <taxon>Burkholderiales</taxon>
        <taxon>Burkholderiaceae</taxon>
        <taxon>Paraburkholderia</taxon>
    </lineage>
</organism>
<dbReference type="Gene3D" id="3.40.50.300">
    <property type="entry name" value="P-loop containing nucleotide triphosphate hydrolases"/>
    <property type="match status" value="1"/>
</dbReference>
<dbReference type="PANTHER" id="PTHR41287:SF1">
    <property type="entry name" value="PROTEIN YMFN"/>
    <property type="match status" value="1"/>
</dbReference>
<evidence type="ECO:0000259" key="1">
    <source>
        <dbReference type="Pfam" id="PF03354"/>
    </source>
</evidence>
<name>A0A5B0HLC7_9BURK</name>
<accession>A0A5B0HLC7</accession>
<proteinExistence type="predicted"/>
<sequence length="575" mass="64538">MRHPHVNAAHAWARGAVAGTRPACKWVRLACQRHLDDLRRADEKAWPYYFDADAGERVCEFVELLPHTKGQWAQRGERLHLESWEAFIFVCVYGWKRKKNGTRRFRELYGEIPRKNGKSQLGASIGLYMLIGDAEAGAEVYSGATTEKQAWEVFGPARRMVERTPGLRHAAGVEVWAKSLAIPADGSKFEPIVGKPGDGASPSCTVIDEFHEHDTPDLLDTMQTGMGARTQPLTAIITTAGYNLAGPCYDKHIEVKKVLEGLIENDELFGIIFSIDLEAYEWHGVKVPPDDWADPAALKKANPNYGVSLDVDFLLAQQRRACMNPVEQNRFKTKHLNVWCSARAAWMNMQQWAMCADPGLSIDEFAGEDCYFALDLASKIDICAFTQVFKRMLNGVDHYYAFGKYYLPEDTIEESKVNQALYRKWVIQGYLTATDGAEIDYDVIREEVRAMGRRFNVLEVAYDPWGATQLAHQMADDGAIVVEFAMTTKNFSPAMKEINAAVKAGRFHHDGNPVLAWMVSNVVAKEDANENIFPRKEKTEQKIDGAVSTIMGVARAMVHAELYPTFPDNHPLTVI</sequence>
<feature type="domain" description="Terminase large subunit-like endonuclease" evidence="2">
    <location>
        <begin position="290"/>
        <end position="559"/>
    </location>
</feature>
<dbReference type="RefSeq" id="WP_149668092.1">
    <property type="nucleotide sequence ID" value="NZ_VTUZ01000001.1"/>
</dbReference>
<dbReference type="InterPro" id="IPR046461">
    <property type="entry name" value="TerL_ATPase"/>
</dbReference>
<dbReference type="EMBL" id="VTUZ01000001">
    <property type="protein sequence ID" value="KAA1015965.1"/>
    <property type="molecule type" value="Genomic_DNA"/>
</dbReference>
<dbReference type="GO" id="GO:0004519">
    <property type="term" value="F:endonuclease activity"/>
    <property type="evidence" value="ECO:0007669"/>
    <property type="project" value="InterPro"/>
</dbReference>
<dbReference type="InterPro" id="IPR005021">
    <property type="entry name" value="Terminase_largesu-like"/>
</dbReference>
<evidence type="ECO:0000313" key="3">
    <source>
        <dbReference type="EMBL" id="KAA1015965.1"/>
    </source>
</evidence>
<protein>
    <submittedName>
        <fullName evidence="3">Terminase large subunit</fullName>
    </submittedName>
</protein>
<evidence type="ECO:0000259" key="2">
    <source>
        <dbReference type="Pfam" id="PF20441"/>
    </source>
</evidence>
<keyword evidence="4" id="KW-1185">Reference proteome</keyword>
<dbReference type="AlphaFoldDB" id="A0A5B0HLC7"/>
<dbReference type="Proteomes" id="UP000325273">
    <property type="component" value="Unassembled WGS sequence"/>
</dbReference>
<evidence type="ECO:0000313" key="4">
    <source>
        <dbReference type="Proteomes" id="UP000325273"/>
    </source>
</evidence>
<dbReference type="InterPro" id="IPR027417">
    <property type="entry name" value="P-loop_NTPase"/>
</dbReference>
<dbReference type="Pfam" id="PF03354">
    <property type="entry name" value="TerL_ATPase"/>
    <property type="match status" value="1"/>
</dbReference>
<dbReference type="Pfam" id="PF20441">
    <property type="entry name" value="TerL_nuclease"/>
    <property type="match status" value="1"/>
</dbReference>
<reference evidence="3 4" key="1">
    <citation type="submission" date="2019-08" db="EMBL/GenBank/DDBJ databases">
        <title>Paraburkholderia sp. DCY113.</title>
        <authorList>
            <person name="Kang J."/>
        </authorList>
    </citation>
    <scope>NUCLEOTIDE SEQUENCE [LARGE SCALE GENOMIC DNA]</scope>
    <source>
        <strain evidence="3 4">DCY113</strain>
    </source>
</reference>
<comment type="caution">
    <text evidence="3">The sequence shown here is derived from an EMBL/GenBank/DDBJ whole genome shotgun (WGS) entry which is preliminary data.</text>
</comment>
<gene>
    <name evidence="3" type="ORF">FVF58_01025</name>
</gene>
<feature type="domain" description="Terminase large subunit-like ATPase" evidence="1">
    <location>
        <begin position="84"/>
        <end position="252"/>
    </location>
</feature>